<dbReference type="SUPFAM" id="SSF53756">
    <property type="entry name" value="UDP-Glycosyltransferase/glycogen phosphorylase"/>
    <property type="match status" value="1"/>
</dbReference>
<protein>
    <submittedName>
        <fullName evidence="2">Glycosyltransferase involved in cell wall biosynthesis</fullName>
    </submittedName>
</protein>
<reference evidence="2 3" key="1">
    <citation type="submission" date="2018-05" db="EMBL/GenBank/DDBJ databases">
        <title>Genomic Encyclopedia of Type Strains, Phase IV (KMG-IV): sequencing the most valuable type-strain genomes for metagenomic binning, comparative biology and taxonomic classification.</title>
        <authorList>
            <person name="Goeker M."/>
        </authorList>
    </citation>
    <scope>NUCLEOTIDE SEQUENCE [LARGE SCALE GENOMIC DNA]</scope>
    <source>
        <strain evidence="2 3">DSM 23606</strain>
    </source>
</reference>
<dbReference type="Pfam" id="PF13692">
    <property type="entry name" value="Glyco_trans_1_4"/>
    <property type="match status" value="1"/>
</dbReference>
<dbReference type="EMBL" id="QGTJ01000001">
    <property type="protein sequence ID" value="PWV65632.1"/>
    <property type="molecule type" value="Genomic_DNA"/>
</dbReference>
<sequence length="421" mass="47367">MKVLLVSHADAGGGAAIAAHRLHIALQKNGVASEMLVVRKSHDDPSIVQIVQDGWPKLMAGIRRQLARRLMRLQTTSNTVLHSPAVFRTGLAEYINSTDADVVNLHWVCDETISIEEIAEIRKPIVWTLHDTWPFCGAEHYFDPLMTLRFIEGYTKKNRPQEYKGLDLDQWVWRRKIKSWKNKRFLLIAPSQWMAFQAQSSMLFKNQRIHVVSNGLDTEIFRPLDKLLCRKKWNLPADKKLILFGAASSTSDPRKGFNYLRDALNEIASKGLKNKIEAVVFGSKEKPENQCINLVTHYVGNIFDETQLATLYGAADVFVTPSMQDNLPNTLLESMSCGLPCVAFSVGGIPEIIDHGVNGYLVDGFSTKKLAESILLVFDDVSSMAGKKMTDSARLTAERRYRQDIFSNNIEKVFREAVAGS</sequence>
<gene>
    <name evidence="2" type="ORF">C7443_101116</name>
</gene>
<dbReference type="Pfam" id="PF13439">
    <property type="entry name" value="Glyco_transf_4"/>
    <property type="match status" value="1"/>
</dbReference>
<dbReference type="GO" id="GO:0016757">
    <property type="term" value="F:glycosyltransferase activity"/>
    <property type="evidence" value="ECO:0007669"/>
    <property type="project" value="UniProtKB-ARBA"/>
</dbReference>
<dbReference type="OrthoDB" id="9802524at2"/>
<evidence type="ECO:0000259" key="1">
    <source>
        <dbReference type="Pfam" id="PF13439"/>
    </source>
</evidence>
<accession>A0A317MZC4</accession>
<name>A0A317MZC4_9GAMM</name>
<dbReference type="InterPro" id="IPR028098">
    <property type="entry name" value="Glyco_trans_4-like_N"/>
</dbReference>
<proteinExistence type="predicted"/>
<feature type="domain" description="Glycosyltransferase subfamily 4-like N-terminal" evidence="1">
    <location>
        <begin position="13"/>
        <end position="219"/>
    </location>
</feature>
<keyword evidence="2" id="KW-0808">Transferase</keyword>
<evidence type="ECO:0000313" key="2">
    <source>
        <dbReference type="EMBL" id="PWV65632.1"/>
    </source>
</evidence>
<dbReference type="PANTHER" id="PTHR12526">
    <property type="entry name" value="GLYCOSYLTRANSFERASE"/>
    <property type="match status" value="1"/>
</dbReference>
<keyword evidence="3" id="KW-1185">Reference proteome</keyword>
<evidence type="ECO:0000313" key="3">
    <source>
        <dbReference type="Proteomes" id="UP000246569"/>
    </source>
</evidence>
<comment type="caution">
    <text evidence="2">The sequence shown here is derived from an EMBL/GenBank/DDBJ whole genome shotgun (WGS) entry which is preliminary data.</text>
</comment>
<dbReference type="AlphaFoldDB" id="A0A317MZC4"/>
<dbReference type="Gene3D" id="3.40.50.2000">
    <property type="entry name" value="Glycogen Phosphorylase B"/>
    <property type="match status" value="2"/>
</dbReference>
<organism evidence="2 3">
    <name type="scientific">Plasticicumulans acidivorans</name>
    <dbReference type="NCBI Taxonomy" id="886464"/>
    <lineage>
        <taxon>Bacteria</taxon>
        <taxon>Pseudomonadati</taxon>
        <taxon>Pseudomonadota</taxon>
        <taxon>Gammaproteobacteria</taxon>
        <taxon>Candidatus Competibacteraceae</taxon>
        <taxon>Plasticicumulans</taxon>
    </lineage>
</organism>
<dbReference type="RefSeq" id="WP_110016633.1">
    <property type="nucleotide sequence ID" value="NZ_QGTJ01000001.1"/>
</dbReference>
<dbReference type="PANTHER" id="PTHR12526:SF637">
    <property type="entry name" value="GLYCOSYLTRANSFERASE EPSF-RELATED"/>
    <property type="match status" value="1"/>
</dbReference>
<dbReference type="Proteomes" id="UP000246569">
    <property type="component" value="Unassembled WGS sequence"/>
</dbReference>